<evidence type="ECO:0000256" key="2">
    <source>
        <dbReference type="ARBA" id="ARBA00023043"/>
    </source>
</evidence>
<evidence type="ECO:0000259" key="4">
    <source>
        <dbReference type="PROSITE" id="PS50181"/>
    </source>
</evidence>
<evidence type="ECO:0000256" key="3">
    <source>
        <dbReference type="PROSITE-ProRule" id="PRU00023"/>
    </source>
</evidence>
<name>A0ABR4L863_9EURO</name>
<comment type="caution">
    <text evidence="5">The sequence shown here is derived from an EMBL/GenBank/DDBJ whole genome shotgun (WGS) entry which is preliminary data.</text>
</comment>
<organism evidence="5 6">
    <name type="scientific">Aspergillus pseudodeflectus</name>
    <dbReference type="NCBI Taxonomy" id="176178"/>
    <lineage>
        <taxon>Eukaryota</taxon>
        <taxon>Fungi</taxon>
        <taxon>Dikarya</taxon>
        <taxon>Ascomycota</taxon>
        <taxon>Pezizomycotina</taxon>
        <taxon>Eurotiomycetes</taxon>
        <taxon>Eurotiomycetidae</taxon>
        <taxon>Eurotiales</taxon>
        <taxon>Aspergillaceae</taxon>
        <taxon>Aspergillus</taxon>
        <taxon>Aspergillus subgen. Nidulantes</taxon>
    </lineage>
</organism>
<dbReference type="RefSeq" id="XP_070904581.1">
    <property type="nucleotide sequence ID" value="XM_071038537.1"/>
</dbReference>
<dbReference type="PROSITE" id="PS50088">
    <property type="entry name" value="ANK_REPEAT"/>
    <property type="match status" value="9"/>
</dbReference>
<feature type="repeat" description="ANK" evidence="3">
    <location>
        <begin position="392"/>
        <end position="424"/>
    </location>
</feature>
<dbReference type="InterPro" id="IPR036770">
    <property type="entry name" value="Ankyrin_rpt-contain_sf"/>
</dbReference>
<feature type="repeat" description="ANK" evidence="3">
    <location>
        <begin position="462"/>
        <end position="494"/>
    </location>
</feature>
<accession>A0ABR4L863</accession>
<keyword evidence="1" id="KW-0677">Repeat</keyword>
<proteinExistence type="predicted"/>
<sequence length="722" mass="77044">MSLSSIPNEIVLAIAKYLDMRSLNALIRTATQFAALLTTELYRIGAAYPTVRKTTPLVWAVQNNHLNAVQRLLDQGADPTAPVRGTTALHEAVNSDNLEAVQLMLRTRSTILPRDSAGFGPLILAALRGQEGMVRLLVAAGATVVCSKFSDWERALQRAVSAGNEVACRLLLEAGVESDGPNGDGLQICIKDLLGIVAAKGNTALFKLLWGFFVATPSEREYTASRLVTSAADSGSVDLVQWLFSVGAKLKEGPPGTSTALHLAVSHDRPGSEDLVAYLLDMGANIEAVDASHQTPLLAAMRQGSPGLVRVLLARGANAFAISSRGMNALHLAATYKRHDLIPDLCCAGVPVEGRMQTTETPLHIAAAVGSAGSVTALLDAGAGINALHTDRGWTPLHTAADVGAAEMVALLIEHGADLRAVDNTGYTALDTAVRAGRISAFNVLLTATLNADLPILRESLNGTSALEEAIIHEHEDIVTVLLEAGVDVAASRNGTYPLHLAISHGVEEIAELLLQNGADPFALDERGRSAVDWARLNGRMLPTILAHCEAEAVDKVPDPALQASILRSSIVSLATYLKTSHGVIADASHFTRLGGCLVLANNIPAAQVAFGQLIETPGRGEREYHGCCDWCEDRPVLTERTRKYVCLTCYNVNLCRDSKYEYEDEEEYDSEKPLFQVCTGHELLEVEPSVLQMLGEKTGPEGQAKSEWLEGIIAMYSQGAA</sequence>
<feature type="repeat" description="ANK" evidence="3">
    <location>
        <begin position="52"/>
        <end position="84"/>
    </location>
</feature>
<protein>
    <submittedName>
        <fullName evidence="5">Ankyrin repeat-containing domain protein</fullName>
    </submittedName>
</protein>
<dbReference type="EMBL" id="JBFXLR010000003">
    <property type="protein sequence ID" value="KAL2859647.1"/>
    <property type="molecule type" value="Genomic_DNA"/>
</dbReference>
<feature type="repeat" description="ANK" evidence="3">
    <location>
        <begin position="84"/>
        <end position="116"/>
    </location>
</feature>
<feature type="repeat" description="ANK" evidence="3">
    <location>
        <begin position="292"/>
        <end position="324"/>
    </location>
</feature>
<dbReference type="PANTHER" id="PTHR24198">
    <property type="entry name" value="ANKYRIN REPEAT AND PROTEIN KINASE DOMAIN-CONTAINING PROTEIN"/>
    <property type="match status" value="1"/>
</dbReference>
<keyword evidence="2 3" id="KW-0040">ANK repeat</keyword>
<feature type="repeat" description="ANK" evidence="3">
    <location>
        <begin position="494"/>
        <end position="526"/>
    </location>
</feature>
<dbReference type="PROSITE" id="PS50181">
    <property type="entry name" value="FBOX"/>
    <property type="match status" value="1"/>
</dbReference>
<dbReference type="InterPro" id="IPR001810">
    <property type="entry name" value="F-box_dom"/>
</dbReference>
<evidence type="ECO:0000256" key="1">
    <source>
        <dbReference type="ARBA" id="ARBA00022737"/>
    </source>
</evidence>
<feature type="repeat" description="ANK" evidence="3">
    <location>
        <begin position="256"/>
        <end position="291"/>
    </location>
</feature>
<feature type="repeat" description="ANK" evidence="3">
    <location>
        <begin position="358"/>
        <end position="390"/>
    </location>
</feature>
<keyword evidence="6" id="KW-1185">Reference proteome</keyword>
<dbReference type="GeneID" id="98153701"/>
<dbReference type="PROSITE" id="PS50297">
    <property type="entry name" value="ANK_REP_REGION"/>
    <property type="match status" value="9"/>
</dbReference>
<dbReference type="SUPFAM" id="SSF48403">
    <property type="entry name" value="Ankyrin repeat"/>
    <property type="match status" value="2"/>
</dbReference>
<dbReference type="Pfam" id="PF12796">
    <property type="entry name" value="Ank_2"/>
    <property type="match status" value="4"/>
</dbReference>
<feature type="repeat" description="ANK" evidence="3">
    <location>
        <begin position="117"/>
        <end position="144"/>
    </location>
</feature>
<feature type="domain" description="F-box" evidence="4">
    <location>
        <begin position="1"/>
        <end position="51"/>
    </location>
</feature>
<dbReference type="Proteomes" id="UP001610444">
    <property type="component" value="Unassembled WGS sequence"/>
</dbReference>
<dbReference type="Gene3D" id="1.25.40.20">
    <property type="entry name" value="Ankyrin repeat-containing domain"/>
    <property type="match status" value="2"/>
</dbReference>
<evidence type="ECO:0000313" key="5">
    <source>
        <dbReference type="EMBL" id="KAL2859647.1"/>
    </source>
</evidence>
<gene>
    <name evidence="5" type="ORF">BJX68DRAFT_226599</name>
</gene>
<reference evidence="5 6" key="1">
    <citation type="submission" date="2024-07" db="EMBL/GenBank/DDBJ databases">
        <title>Section-level genome sequencing and comparative genomics of Aspergillus sections Usti and Cavernicolus.</title>
        <authorList>
            <consortium name="Lawrence Berkeley National Laboratory"/>
            <person name="Nybo J.L."/>
            <person name="Vesth T.C."/>
            <person name="Theobald S."/>
            <person name="Frisvad J.C."/>
            <person name="Larsen T.O."/>
            <person name="Kjaerboelling I."/>
            <person name="Rothschild-Mancinelli K."/>
            <person name="Lyhne E.K."/>
            <person name="Kogle M.E."/>
            <person name="Barry K."/>
            <person name="Clum A."/>
            <person name="Na H."/>
            <person name="Ledsgaard L."/>
            <person name="Lin J."/>
            <person name="Lipzen A."/>
            <person name="Kuo A."/>
            <person name="Riley R."/>
            <person name="Mondo S."/>
            <person name="LaButti K."/>
            <person name="Haridas S."/>
            <person name="Pangalinan J."/>
            <person name="Salamov A.A."/>
            <person name="Simmons B.A."/>
            <person name="Magnuson J.K."/>
            <person name="Chen J."/>
            <person name="Drula E."/>
            <person name="Henrissat B."/>
            <person name="Wiebenga A."/>
            <person name="Lubbers R.J."/>
            <person name="Gomes A.C."/>
            <person name="Macurrencykelacurrency M.R."/>
            <person name="Stajich J."/>
            <person name="Grigoriev I.V."/>
            <person name="Mortensen U.H."/>
            <person name="De vries R.P."/>
            <person name="Baker S.E."/>
            <person name="Andersen M.R."/>
        </authorList>
    </citation>
    <scope>NUCLEOTIDE SEQUENCE [LARGE SCALE GENOMIC DNA]</scope>
    <source>
        <strain evidence="5 6">CBS 756.74</strain>
    </source>
</reference>
<evidence type="ECO:0000313" key="6">
    <source>
        <dbReference type="Proteomes" id="UP001610444"/>
    </source>
</evidence>
<dbReference type="PANTHER" id="PTHR24198:SF165">
    <property type="entry name" value="ANKYRIN REPEAT-CONTAINING PROTEIN-RELATED"/>
    <property type="match status" value="1"/>
</dbReference>
<dbReference type="PRINTS" id="PR01415">
    <property type="entry name" value="ANKYRIN"/>
</dbReference>
<dbReference type="SMART" id="SM00248">
    <property type="entry name" value="ANK"/>
    <property type="match status" value="12"/>
</dbReference>
<dbReference type="InterPro" id="IPR002110">
    <property type="entry name" value="Ankyrin_rpt"/>
</dbReference>